<feature type="transmembrane region" description="Helical" evidence="7">
    <location>
        <begin position="87"/>
        <end position="108"/>
    </location>
</feature>
<sequence>MRTTVAATAAAPLMWGSTYAVTTELLPADRPFLHGLLRALPAGLVLLALTRALPSGRWWWRAAVLGTLNIGAFFPLLFIAATRLPGGIAAVLGSIGPLLAIGFSRLLLGERIRLLPVASGAVGVAGVTLIVSGSTGRLDPVGVAAGLAAPGSMVLGTVMAKRWGRPEGLAPGALGGLAFTGWQLTVGGLILLPVAFAAEGVPPAFTGVNVMGYVYLGGFGTALAYFLWFRGIERLAAAPVTFLSLLSPVSAMAIGWAALGQSLSPVQVAGAVLALGGTVAGQLIPGRARNGKGAKGDKGSAGAPTGPLTAEPAAACGETRAA</sequence>
<dbReference type="Pfam" id="PF00892">
    <property type="entry name" value="EamA"/>
    <property type="match status" value="2"/>
</dbReference>
<feature type="transmembrane region" description="Helical" evidence="7">
    <location>
        <begin position="265"/>
        <end position="285"/>
    </location>
</feature>
<dbReference type="InterPro" id="IPR037185">
    <property type="entry name" value="EmrE-like"/>
</dbReference>
<evidence type="ECO:0000256" key="6">
    <source>
        <dbReference type="SAM" id="MobiDB-lite"/>
    </source>
</evidence>
<comment type="similarity">
    <text evidence="2">Belongs to the EamA transporter family.</text>
</comment>
<feature type="domain" description="EamA" evidence="8">
    <location>
        <begin position="174"/>
        <end position="279"/>
    </location>
</feature>
<feature type="domain" description="EamA" evidence="8">
    <location>
        <begin position="7"/>
        <end position="131"/>
    </location>
</feature>
<evidence type="ECO:0000313" key="9">
    <source>
        <dbReference type="EMBL" id="GGO83316.1"/>
    </source>
</evidence>
<feature type="transmembrane region" description="Helical" evidence="7">
    <location>
        <begin position="235"/>
        <end position="259"/>
    </location>
</feature>
<keyword evidence="5 7" id="KW-0472">Membrane</keyword>
<evidence type="ECO:0000256" key="7">
    <source>
        <dbReference type="SAM" id="Phobius"/>
    </source>
</evidence>
<dbReference type="SUPFAM" id="SSF103481">
    <property type="entry name" value="Multidrug resistance efflux transporter EmrE"/>
    <property type="match status" value="2"/>
</dbReference>
<name>A0A917ZHY4_9ACTN</name>
<dbReference type="GO" id="GO:0016020">
    <property type="term" value="C:membrane"/>
    <property type="evidence" value="ECO:0007669"/>
    <property type="project" value="UniProtKB-SubCell"/>
</dbReference>
<comment type="subcellular location">
    <subcellularLocation>
        <location evidence="1">Membrane</location>
        <topology evidence="1">Multi-pass membrane protein</topology>
    </subcellularLocation>
</comment>
<evidence type="ECO:0000256" key="3">
    <source>
        <dbReference type="ARBA" id="ARBA00022692"/>
    </source>
</evidence>
<dbReference type="RefSeq" id="WP_189130466.1">
    <property type="nucleotide sequence ID" value="NZ_BMMS01000004.1"/>
</dbReference>
<comment type="caution">
    <text evidence="9">The sequence shown here is derived from an EMBL/GenBank/DDBJ whole genome shotgun (WGS) entry which is preliminary data.</text>
</comment>
<evidence type="ECO:0000256" key="1">
    <source>
        <dbReference type="ARBA" id="ARBA00004141"/>
    </source>
</evidence>
<dbReference type="InterPro" id="IPR000620">
    <property type="entry name" value="EamA_dom"/>
</dbReference>
<dbReference type="Proteomes" id="UP000641932">
    <property type="component" value="Unassembled WGS sequence"/>
</dbReference>
<dbReference type="EMBL" id="BMMS01000004">
    <property type="protein sequence ID" value="GGO83316.1"/>
    <property type="molecule type" value="Genomic_DNA"/>
</dbReference>
<feature type="transmembrane region" description="Helical" evidence="7">
    <location>
        <begin position="210"/>
        <end position="228"/>
    </location>
</feature>
<proteinExistence type="inferred from homology"/>
<organism evidence="9 10">
    <name type="scientific">Wenjunlia tyrosinilytica</name>
    <dbReference type="NCBI Taxonomy" id="1544741"/>
    <lineage>
        <taxon>Bacteria</taxon>
        <taxon>Bacillati</taxon>
        <taxon>Actinomycetota</taxon>
        <taxon>Actinomycetes</taxon>
        <taxon>Kitasatosporales</taxon>
        <taxon>Streptomycetaceae</taxon>
        <taxon>Wenjunlia</taxon>
    </lineage>
</organism>
<feature type="transmembrane region" description="Helical" evidence="7">
    <location>
        <begin position="172"/>
        <end position="198"/>
    </location>
</feature>
<evidence type="ECO:0000256" key="4">
    <source>
        <dbReference type="ARBA" id="ARBA00022989"/>
    </source>
</evidence>
<evidence type="ECO:0000256" key="5">
    <source>
        <dbReference type="ARBA" id="ARBA00023136"/>
    </source>
</evidence>
<dbReference type="InterPro" id="IPR050638">
    <property type="entry name" value="AA-Vitamin_Transporters"/>
</dbReference>
<dbReference type="AlphaFoldDB" id="A0A917ZHY4"/>
<feature type="transmembrane region" description="Helical" evidence="7">
    <location>
        <begin position="60"/>
        <end position="81"/>
    </location>
</feature>
<keyword evidence="3 7" id="KW-0812">Transmembrane</keyword>
<evidence type="ECO:0000256" key="2">
    <source>
        <dbReference type="ARBA" id="ARBA00007362"/>
    </source>
</evidence>
<evidence type="ECO:0000313" key="10">
    <source>
        <dbReference type="Proteomes" id="UP000641932"/>
    </source>
</evidence>
<protein>
    <submittedName>
        <fullName evidence="9">ABC transporter permease</fullName>
    </submittedName>
</protein>
<accession>A0A917ZHY4</accession>
<feature type="transmembrane region" description="Helical" evidence="7">
    <location>
        <begin position="141"/>
        <end position="160"/>
    </location>
</feature>
<feature type="transmembrane region" description="Helical" evidence="7">
    <location>
        <begin position="115"/>
        <end position="135"/>
    </location>
</feature>
<evidence type="ECO:0000259" key="8">
    <source>
        <dbReference type="Pfam" id="PF00892"/>
    </source>
</evidence>
<gene>
    <name evidence="9" type="ORF">GCM10012280_12020</name>
</gene>
<dbReference type="PANTHER" id="PTHR32322:SF2">
    <property type="entry name" value="EAMA DOMAIN-CONTAINING PROTEIN"/>
    <property type="match status" value="1"/>
</dbReference>
<dbReference type="PANTHER" id="PTHR32322">
    <property type="entry name" value="INNER MEMBRANE TRANSPORTER"/>
    <property type="match status" value="1"/>
</dbReference>
<reference evidence="9" key="1">
    <citation type="journal article" date="2014" name="Int. J. Syst. Evol. Microbiol.">
        <title>Complete genome sequence of Corynebacterium casei LMG S-19264T (=DSM 44701T), isolated from a smear-ripened cheese.</title>
        <authorList>
            <consortium name="US DOE Joint Genome Institute (JGI-PGF)"/>
            <person name="Walter F."/>
            <person name="Albersmeier A."/>
            <person name="Kalinowski J."/>
            <person name="Ruckert C."/>
        </authorList>
    </citation>
    <scope>NUCLEOTIDE SEQUENCE</scope>
    <source>
        <strain evidence="9">CGMCC 4.7201</strain>
    </source>
</reference>
<keyword evidence="10" id="KW-1185">Reference proteome</keyword>
<keyword evidence="4 7" id="KW-1133">Transmembrane helix</keyword>
<feature type="region of interest" description="Disordered" evidence="6">
    <location>
        <begin position="289"/>
        <end position="322"/>
    </location>
</feature>
<reference evidence="9" key="2">
    <citation type="submission" date="2020-09" db="EMBL/GenBank/DDBJ databases">
        <authorList>
            <person name="Sun Q."/>
            <person name="Zhou Y."/>
        </authorList>
    </citation>
    <scope>NUCLEOTIDE SEQUENCE</scope>
    <source>
        <strain evidence="9">CGMCC 4.7201</strain>
    </source>
</reference>